<protein>
    <recommendedName>
        <fullName evidence="4">Aminodeoxychorismate lyase</fullName>
    </recommendedName>
</protein>
<dbReference type="SUPFAM" id="SSF56752">
    <property type="entry name" value="D-aminoacid aminotransferase-like PLP-dependent enzymes"/>
    <property type="match status" value="1"/>
</dbReference>
<dbReference type="STRING" id="946122.A0A0C2T2A9"/>
<dbReference type="FunCoup" id="A0A0C2T2A9">
    <property type="interactions" value="92"/>
</dbReference>
<dbReference type="EMBL" id="KN818225">
    <property type="protein sequence ID" value="KIL69965.1"/>
    <property type="molecule type" value="Genomic_DNA"/>
</dbReference>
<dbReference type="GO" id="GO:0003824">
    <property type="term" value="F:catalytic activity"/>
    <property type="evidence" value="ECO:0007669"/>
    <property type="project" value="InterPro"/>
</dbReference>
<evidence type="ECO:0000313" key="2">
    <source>
        <dbReference type="EMBL" id="KIL69965.1"/>
    </source>
</evidence>
<accession>A0A0C2T2A9</accession>
<proteinExistence type="predicted"/>
<dbReference type="Gene3D" id="3.20.10.10">
    <property type="entry name" value="D-amino Acid Aminotransferase, subunit A, domain 2"/>
    <property type="match status" value="1"/>
</dbReference>
<feature type="non-terminal residue" evidence="2">
    <location>
        <position position="160"/>
    </location>
</feature>
<dbReference type="InParanoid" id="A0A0C2T2A9"/>
<name>A0A0C2T2A9_AMAMK</name>
<dbReference type="InterPro" id="IPR036038">
    <property type="entry name" value="Aminotransferase-like"/>
</dbReference>
<evidence type="ECO:0008006" key="4">
    <source>
        <dbReference type="Google" id="ProtNLM"/>
    </source>
</evidence>
<sequence length="160" mass="17881">MPTKPLSSGRDPFADARFKLGTPPDPNPETVWSLWLDTESTPISLFTVTKTTHRKHYDSARARVRLPPFSQATKEDVLLYNPQGEITETSVSNVALWRNGRWLTPPSEAGCLIGTVRRWLLEHHLIEDADMGVLMKDAVKPGDYVLVFNAVAGCRLGRIV</sequence>
<dbReference type="InterPro" id="IPR001544">
    <property type="entry name" value="Aminotrans_IV"/>
</dbReference>
<dbReference type="AlphaFoldDB" id="A0A0C2T2A9"/>
<evidence type="ECO:0000256" key="1">
    <source>
        <dbReference type="SAM" id="MobiDB-lite"/>
    </source>
</evidence>
<dbReference type="HOGENOM" id="CLU_020844_6_2_1"/>
<reference evidence="2 3" key="1">
    <citation type="submission" date="2014-04" db="EMBL/GenBank/DDBJ databases">
        <title>Evolutionary Origins and Diversification of the Mycorrhizal Mutualists.</title>
        <authorList>
            <consortium name="DOE Joint Genome Institute"/>
            <consortium name="Mycorrhizal Genomics Consortium"/>
            <person name="Kohler A."/>
            <person name="Kuo A."/>
            <person name="Nagy L.G."/>
            <person name="Floudas D."/>
            <person name="Copeland A."/>
            <person name="Barry K.W."/>
            <person name="Cichocki N."/>
            <person name="Veneault-Fourrey C."/>
            <person name="LaButti K."/>
            <person name="Lindquist E.A."/>
            <person name="Lipzen A."/>
            <person name="Lundell T."/>
            <person name="Morin E."/>
            <person name="Murat C."/>
            <person name="Riley R."/>
            <person name="Ohm R."/>
            <person name="Sun H."/>
            <person name="Tunlid A."/>
            <person name="Henrissat B."/>
            <person name="Grigoriev I.V."/>
            <person name="Hibbett D.S."/>
            <person name="Martin F."/>
        </authorList>
    </citation>
    <scope>NUCLEOTIDE SEQUENCE [LARGE SCALE GENOMIC DNA]</scope>
    <source>
        <strain evidence="2 3">Koide BX008</strain>
    </source>
</reference>
<dbReference type="InterPro" id="IPR043132">
    <property type="entry name" value="BCAT-like_C"/>
</dbReference>
<evidence type="ECO:0000313" key="3">
    <source>
        <dbReference type="Proteomes" id="UP000054549"/>
    </source>
</evidence>
<gene>
    <name evidence="2" type="ORF">M378DRAFT_157216</name>
</gene>
<feature type="region of interest" description="Disordered" evidence="1">
    <location>
        <begin position="1"/>
        <end position="25"/>
    </location>
</feature>
<dbReference type="Pfam" id="PF01063">
    <property type="entry name" value="Aminotran_4"/>
    <property type="match status" value="1"/>
</dbReference>
<dbReference type="OrthoDB" id="64220at2759"/>
<organism evidence="2 3">
    <name type="scientific">Amanita muscaria (strain Koide BX008)</name>
    <dbReference type="NCBI Taxonomy" id="946122"/>
    <lineage>
        <taxon>Eukaryota</taxon>
        <taxon>Fungi</taxon>
        <taxon>Dikarya</taxon>
        <taxon>Basidiomycota</taxon>
        <taxon>Agaricomycotina</taxon>
        <taxon>Agaricomycetes</taxon>
        <taxon>Agaricomycetidae</taxon>
        <taxon>Agaricales</taxon>
        <taxon>Pluteineae</taxon>
        <taxon>Amanitaceae</taxon>
        <taxon>Amanita</taxon>
    </lineage>
</organism>
<dbReference type="Proteomes" id="UP000054549">
    <property type="component" value="Unassembled WGS sequence"/>
</dbReference>
<keyword evidence="3" id="KW-1185">Reference proteome</keyword>